<dbReference type="EMBL" id="CAFBQJ010000158">
    <property type="protein sequence ID" value="CAB5051259.1"/>
    <property type="molecule type" value="Genomic_DNA"/>
</dbReference>
<evidence type="ECO:0000313" key="6">
    <source>
        <dbReference type="EMBL" id="CAB4785426.1"/>
    </source>
</evidence>
<dbReference type="PRINTS" id="PR00081">
    <property type="entry name" value="GDHRDH"/>
</dbReference>
<dbReference type="InterPro" id="IPR020904">
    <property type="entry name" value="Sc_DH/Rdtase_CS"/>
</dbReference>
<protein>
    <submittedName>
        <fullName evidence="4">Unannotated protein</fullName>
    </submittedName>
</protein>
<gene>
    <name evidence="4" type="ORF">UFOPK1421_00981</name>
    <name evidence="5" type="ORF">UFOPK1820_00033</name>
    <name evidence="6" type="ORF">UFOPK2921_01104</name>
    <name evidence="7" type="ORF">UFOPK4275_00889</name>
</gene>
<feature type="region of interest" description="Disordered" evidence="3">
    <location>
        <begin position="1"/>
        <end position="20"/>
    </location>
</feature>
<accession>A0A6J6C5L5</accession>
<dbReference type="EMBL" id="CAEZSL010000102">
    <property type="protein sequence ID" value="CAB4546405.1"/>
    <property type="molecule type" value="Genomic_DNA"/>
</dbReference>
<dbReference type="Gene3D" id="3.40.50.720">
    <property type="entry name" value="NAD(P)-binding Rossmann-like Domain"/>
    <property type="match status" value="1"/>
</dbReference>
<dbReference type="NCBIfam" id="NF005559">
    <property type="entry name" value="PRK07231.1"/>
    <property type="match status" value="1"/>
</dbReference>
<dbReference type="EMBL" id="CAEZUK010000002">
    <property type="protein sequence ID" value="CAB4588887.1"/>
    <property type="molecule type" value="Genomic_DNA"/>
</dbReference>
<evidence type="ECO:0000256" key="3">
    <source>
        <dbReference type="SAM" id="MobiDB-lite"/>
    </source>
</evidence>
<dbReference type="CDD" id="cd05233">
    <property type="entry name" value="SDR_c"/>
    <property type="match status" value="1"/>
</dbReference>
<dbReference type="InterPro" id="IPR036291">
    <property type="entry name" value="NAD(P)-bd_dom_sf"/>
</dbReference>
<dbReference type="GO" id="GO:0016491">
    <property type="term" value="F:oxidoreductase activity"/>
    <property type="evidence" value="ECO:0007669"/>
    <property type="project" value="UniProtKB-KW"/>
</dbReference>
<reference evidence="4" key="1">
    <citation type="submission" date="2020-05" db="EMBL/GenBank/DDBJ databases">
        <authorList>
            <person name="Chiriac C."/>
            <person name="Salcher M."/>
            <person name="Ghai R."/>
            <person name="Kavagutti S V."/>
        </authorList>
    </citation>
    <scope>NUCLEOTIDE SEQUENCE</scope>
</reference>
<evidence type="ECO:0000313" key="4">
    <source>
        <dbReference type="EMBL" id="CAB4546405.1"/>
    </source>
</evidence>
<dbReference type="FunFam" id="3.40.50.720:FF:000084">
    <property type="entry name" value="Short-chain dehydrogenase reductase"/>
    <property type="match status" value="1"/>
</dbReference>
<organism evidence="4">
    <name type="scientific">freshwater metagenome</name>
    <dbReference type="NCBI Taxonomy" id="449393"/>
    <lineage>
        <taxon>unclassified sequences</taxon>
        <taxon>metagenomes</taxon>
        <taxon>ecological metagenomes</taxon>
    </lineage>
</organism>
<sequence>MADNENNPPQPSGSWPIPGEQTDELVRAAFPLRLGLVEGKVALVTGAGRGIGEATARLFAVEGAAVVVCDIDGDAAQSVVQSIQERGGEAVAVVADLTKEDEVAAVITTAIDRYGRLDCAVNNAGVSGRFGSFIDLPLHEWQHMINVNLTSVFLCLKYELGVMAAQGFGSIVNVSSGAGVVAAPGLPHYTAAKHGVLGLTKCAATEFAAKGVRVNAILPGTTRTPMINGFINGDPAMEKMVSRGIGRGHMGEPSEIAESAVWLCSDRASFVCGESLLVDGATVCR</sequence>
<evidence type="ECO:0000313" key="7">
    <source>
        <dbReference type="EMBL" id="CAB5051259.1"/>
    </source>
</evidence>
<name>A0A6J6C5L5_9ZZZZ</name>
<comment type="similarity">
    <text evidence="1">Belongs to the short-chain dehydrogenases/reductases (SDR) family.</text>
</comment>
<dbReference type="PROSITE" id="PS00061">
    <property type="entry name" value="ADH_SHORT"/>
    <property type="match status" value="1"/>
</dbReference>
<dbReference type="AlphaFoldDB" id="A0A6J6C5L5"/>
<evidence type="ECO:0000256" key="2">
    <source>
        <dbReference type="ARBA" id="ARBA00023002"/>
    </source>
</evidence>
<dbReference type="EMBL" id="CAEZZV010000153">
    <property type="protein sequence ID" value="CAB4785426.1"/>
    <property type="molecule type" value="Genomic_DNA"/>
</dbReference>
<dbReference type="PANTHER" id="PTHR24321">
    <property type="entry name" value="DEHYDROGENASES, SHORT CHAIN"/>
    <property type="match status" value="1"/>
</dbReference>
<proteinExistence type="inferred from homology"/>
<dbReference type="PANTHER" id="PTHR24321:SF8">
    <property type="entry name" value="ESTRADIOL 17-BETA-DEHYDROGENASE 8-RELATED"/>
    <property type="match status" value="1"/>
</dbReference>
<dbReference type="InterPro" id="IPR002347">
    <property type="entry name" value="SDR_fam"/>
</dbReference>
<evidence type="ECO:0000256" key="1">
    <source>
        <dbReference type="ARBA" id="ARBA00006484"/>
    </source>
</evidence>
<keyword evidence="2" id="KW-0560">Oxidoreductase</keyword>
<evidence type="ECO:0000313" key="5">
    <source>
        <dbReference type="EMBL" id="CAB4588887.1"/>
    </source>
</evidence>
<dbReference type="PRINTS" id="PR00080">
    <property type="entry name" value="SDRFAMILY"/>
</dbReference>
<dbReference type="SUPFAM" id="SSF51735">
    <property type="entry name" value="NAD(P)-binding Rossmann-fold domains"/>
    <property type="match status" value="1"/>
</dbReference>
<dbReference type="Pfam" id="PF13561">
    <property type="entry name" value="adh_short_C2"/>
    <property type="match status" value="1"/>
</dbReference>